<feature type="signal peptide" evidence="2">
    <location>
        <begin position="1"/>
        <end position="20"/>
    </location>
</feature>
<name>A0A2H3GF75_GIBZA</name>
<protein>
    <submittedName>
        <fullName evidence="3">Uncharacterized protein</fullName>
    </submittedName>
</protein>
<evidence type="ECO:0000313" key="3">
    <source>
        <dbReference type="EMBL" id="VIO56793.1"/>
    </source>
</evidence>
<reference evidence="3" key="1">
    <citation type="submission" date="2019-04" db="EMBL/GenBank/DDBJ databases">
        <authorList>
            <person name="Melise S."/>
            <person name="Noan J."/>
            <person name="Okalmin O."/>
        </authorList>
    </citation>
    <scope>NUCLEOTIDE SEQUENCE</scope>
    <source>
        <strain evidence="3">FN9</strain>
    </source>
</reference>
<dbReference type="AlphaFoldDB" id="A0A2H3GF75"/>
<evidence type="ECO:0000256" key="1">
    <source>
        <dbReference type="SAM" id="MobiDB-lite"/>
    </source>
</evidence>
<evidence type="ECO:0000256" key="2">
    <source>
        <dbReference type="SAM" id="SignalP"/>
    </source>
</evidence>
<feature type="region of interest" description="Disordered" evidence="1">
    <location>
        <begin position="35"/>
        <end position="61"/>
    </location>
</feature>
<feature type="compositionally biased region" description="Polar residues" evidence="1">
    <location>
        <begin position="35"/>
        <end position="44"/>
    </location>
</feature>
<sequence length="289" mass="30048">MRSMAFMLAIGLFGVDSVLAGPCKPQTSIFVSPATNAETSGSIDSTAQSSTATAGETSATASSGTLTEIISTTVSSETTTAIIITTSETEIATTASGATVTIVTASSDTETTTTAEFTTTAPLTTPTFTLVGGGGSVNGDPIKGIDQQGTIMLFNPERGTQRIRTFILDPQTGRLRDRDTGVSVCAYYDFAESPSDPVHFGFCQNGNTGPGMYYDYLTCEIVNGKLACTAPKASCSGDGFEDISCVSDPTSGLNNQFYYKYDAGNGDYLYISSGSPSSYTPVDIIVQEA</sequence>
<organism evidence="3">
    <name type="scientific">Gibberella zeae</name>
    <name type="common">Wheat head blight fungus</name>
    <name type="synonym">Fusarium graminearum</name>
    <dbReference type="NCBI Taxonomy" id="5518"/>
    <lineage>
        <taxon>Eukaryota</taxon>
        <taxon>Fungi</taxon>
        <taxon>Dikarya</taxon>
        <taxon>Ascomycota</taxon>
        <taxon>Pezizomycotina</taxon>
        <taxon>Sordariomycetes</taxon>
        <taxon>Hypocreomycetidae</taxon>
        <taxon>Hypocreales</taxon>
        <taxon>Nectriaceae</taxon>
        <taxon>Fusarium</taxon>
    </lineage>
</organism>
<dbReference type="EMBL" id="CAAKMV010000126">
    <property type="protein sequence ID" value="VIO56793.1"/>
    <property type="molecule type" value="Genomic_DNA"/>
</dbReference>
<feature type="chain" id="PRO_5043646669" evidence="2">
    <location>
        <begin position="21"/>
        <end position="289"/>
    </location>
</feature>
<gene>
    <name evidence="3" type="ORF">FUG_LOCUS230169</name>
</gene>
<accession>A0A2H3GF75</accession>
<proteinExistence type="predicted"/>
<keyword evidence="2" id="KW-0732">Signal</keyword>
<feature type="compositionally biased region" description="Low complexity" evidence="1">
    <location>
        <begin position="45"/>
        <end position="61"/>
    </location>
</feature>